<dbReference type="AlphaFoldDB" id="A0A9I9ECJ2"/>
<dbReference type="GO" id="GO:0015108">
    <property type="term" value="F:chloride transmembrane transporter activity"/>
    <property type="evidence" value="ECO:0007669"/>
    <property type="project" value="TreeGrafter"/>
</dbReference>
<organism evidence="3">
    <name type="scientific">Cucumis melo</name>
    <name type="common">Muskmelon</name>
    <dbReference type="NCBI Taxonomy" id="3656"/>
    <lineage>
        <taxon>Eukaryota</taxon>
        <taxon>Viridiplantae</taxon>
        <taxon>Streptophyta</taxon>
        <taxon>Embryophyta</taxon>
        <taxon>Tracheophyta</taxon>
        <taxon>Spermatophyta</taxon>
        <taxon>Magnoliopsida</taxon>
        <taxon>eudicotyledons</taxon>
        <taxon>Gunneridae</taxon>
        <taxon>Pentapetalae</taxon>
        <taxon>rosids</taxon>
        <taxon>fabids</taxon>
        <taxon>Cucurbitales</taxon>
        <taxon>Cucurbitaceae</taxon>
        <taxon>Benincaseae</taxon>
        <taxon>Cucumis</taxon>
    </lineage>
</organism>
<reference evidence="3" key="1">
    <citation type="submission" date="2023-03" db="UniProtKB">
        <authorList>
            <consortium name="EnsemblPlants"/>
        </authorList>
    </citation>
    <scope>IDENTIFICATION</scope>
</reference>
<dbReference type="SUPFAM" id="SSF81340">
    <property type="entry name" value="Clc chloride channel"/>
    <property type="match status" value="1"/>
</dbReference>
<name>A0A9I9ECJ2_CUCME</name>
<keyword evidence="2" id="KW-0129">CBS domain</keyword>
<dbReference type="PANTHER" id="PTHR11689:SF136">
    <property type="entry name" value="H(+)_CL(-) EXCHANGE TRANSPORTER 7"/>
    <property type="match status" value="1"/>
</dbReference>
<dbReference type="InterPro" id="IPR014743">
    <property type="entry name" value="Cl-channel_core"/>
</dbReference>
<evidence type="ECO:0000256" key="1">
    <source>
        <dbReference type="ARBA" id="ARBA00022737"/>
    </source>
</evidence>
<protein>
    <submittedName>
        <fullName evidence="3">Uncharacterized protein</fullName>
    </submittedName>
</protein>
<evidence type="ECO:0000313" key="3">
    <source>
        <dbReference type="EnsemblPlants" id="MELO3C031904.2.1"/>
    </source>
</evidence>
<keyword evidence="1" id="KW-0677">Repeat</keyword>
<accession>A0A9I9ECJ2</accession>
<sequence length="46" mass="5251">MVEILNNLKFLPLIMFVLLMSKVVGDAFNKGLYEEQAQLKSIPLLE</sequence>
<dbReference type="InterPro" id="IPR051280">
    <property type="entry name" value="Cl-channel/antiporter"/>
</dbReference>
<dbReference type="Gene3D" id="1.10.3080.10">
    <property type="entry name" value="Clc chloride channel"/>
    <property type="match status" value="1"/>
</dbReference>
<dbReference type="Gramene" id="MELO3C031904.2.1">
    <property type="protein sequence ID" value="MELO3C031904.2.1"/>
    <property type="gene ID" value="MELO3C031904.2"/>
</dbReference>
<proteinExistence type="predicted"/>
<dbReference type="EnsemblPlants" id="MELO3C031904.2.1">
    <property type="protein sequence ID" value="MELO3C031904.2.1"/>
    <property type="gene ID" value="MELO3C031904.2"/>
</dbReference>
<evidence type="ECO:0000256" key="2">
    <source>
        <dbReference type="ARBA" id="ARBA00023122"/>
    </source>
</evidence>
<dbReference type="PANTHER" id="PTHR11689">
    <property type="entry name" value="CHLORIDE CHANNEL PROTEIN CLC FAMILY MEMBER"/>
    <property type="match status" value="1"/>
</dbReference>